<keyword evidence="8" id="KW-1185">Reference proteome</keyword>
<gene>
    <name evidence="5" type="primary">EFM5</name>
    <name evidence="7" type="ORF">TGAM01_v209304</name>
</gene>
<dbReference type="EMBL" id="JPDN02000044">
    <property type="protein sequence ID" value="PON21874.1"/>
    <property type="molecule type" value="Genomic_DNA"/>
</dbReference>
<dbReference type="GO" id="GO:0005737">
    <property type="term" value="C:cytoplasm"/>
    <property type="evidence" value="ECO:0007669"/>
    <property type="project" value="UniProtKB-SubCell"/>
</dbReference>
<dbReference type="Pfam" id="PF10237">
    <property type="entry name" value="N6-adenineMlase"/>
    <property type="match status" value="1"/>
</dbReference>
<name>A0A2P4ZC44_9HYPO</name>
<evidence type="ECO:0000256" key="5">
    <source>
        <dbReference type="HAMAP-Rule" id="MF_03187"/>
    </source>
</evidence>
<dbReference type="HAMAP" id="MF_03187">
    <property type="entry name" value="Methyltr_EFM5"/>
    <property type="match status" value="1"/>
</dbReference>
<evidence type="ECO:0000313" key="8">
    <source>
        <dbReference type="Proteomes" id="UP000054821"/>
    </source>
</evidence>
<evidence type="ECO:0000256" key="3">
    <source>
        <dbReference type="ARBA" id="ARBA00022603"/>
    </source>
</evidence>
<accession>A0A2P4ZC44</accession>
<dbReference type="PANTHER" id="PTHR13200">
    <property type="entry name" value="EEF1A LYSINE METHYLTRANSFERASE 1"/>
    <property type="match status" value="1"/>
</dbReference>
<evidence type="ECO:0000256" key="2">
    <source>
        <dbReference type="ARBA" id="ARBA00022490"/>
    </source>
</evidence>
<dbReference type="Proteomes" id="UP000054821">
    <property type="component" value="Unassembled WGS sequence"/>
</dbReference>
<protein>
    <recommendedName>
        <fullName evidence="5">Protein-lysine N-methyltransferase EFM5</fullName>
        <ecNumber evidence="5">2.1.1.-</ecNumber>
    </recommendedName>
    <alternativeName>
        <fullName evidence="5">Elongation factor methyltransferase 5</fullName>
    </alternativeName>
</protein>
<dbReference type="PANTHER" id="PTHR13200:SF0">
    <property type="entry name" value="EEF1A LYSINE METHYLTRANSFERASE 1"/>
    <property type="match status" value="1"/>
</dbReference>
<evidence type="ECO:0000256" key="1">
    <source>
        <dbReference type="ARBA" id="ARBA00004496"/>
    </source>
</evidence>
<comment type="similarity">
    <text evidence="5">Belongs to the class I-like SAM-binding methyltransferase superfamily. EFM5 family.</text>
</comment>
<evidence type="ECO:0000256" key="4">
    <source>
        <dbReference type="ARBA" id="ARBA00022679"/>
    </source>
</evidence>
<dbReference type="GO" id="GO:0016279">
    <property type="term" value="F:protein-lysine N-methyltransferase activity"/>
    <property type="evidence" value="ECO:0007669"/>
    <property type="project" value="UniProtKB-UniRule"/>
</dbReference>
<keyword evidence="4 5" id="KW-0808">Transferase</keyword>
<feature type="compositionally biased region" description="Basic residues" evidence="6">
    <location>
        <begin position="49"/>
        <end position="64"/>
    </location>
</feature>
<sequence length="299" mass="34202">MYSFEKLTGAVLYSSQHHGSECIIFFLFAGFLTCTCSRPNLDRINNLQKGKKKKKSKKKRIKKIKMSDSDDEPITLSAHALAALKSFEAEKDEHQAKFQRLKDEAESNALLSIDAFSEDWNESQFWYSEDTANKLATELLRDATKDMTIGVVSAPSVFVALKNILRNRSDDEKPKLILLEHDNRFGVFSEFYFYDFAQPVKLPGHLKGSVDRIICDPPFLSEDCQTKAALTVRWLLKPNTAGTLPRLLVCTGERMEDLILKLYKALGIKTTAFEPMHTRGLSNEFYCYANFECPSWNWR</sequence>
<comment type="subcellular location">
    <subcellularLocation>
        <location evidence="1 5">Cytoplasm</location>
    </subcellularLocation>
</comment>
<dbReference type="GO" id="GO:0032259">
    <property type="term" value="P:methylation"/>
    <property type="evidence" value="ECO:0007669"/>
    <property type="project" value="UniProtKB-KW"/>
</dbReference>
<organism evidence="7 8">
    <name type="scientific">Trichoderma gamsii</name>
    <dbReference type="NCBI Taxonomy" id="398673"/>
    <lineage>
        <taxon>Eukaryota</taxon>
        <taxon>Fungi</taxon>
        <taxon>Dikarya</taxon>
        <taxon>Ascomycota</taxon>
        <taxon>Pezizomycotina</taxon>
        <taxon>Sordariomycetes</taxon>
        <taxon>Hypocreomycetidae</taxon>
        <taxon>Hypocreales</taxon>
        <taxon>Hypocreaceae</taxon>
        <taxon>Trichoderma</taxon>
    </lineage>
</organism>
<dbReference type="InterPro" id="IPR041370">
    <property type="entry name" value="Mlase_EEF1AKMT1/ZCCHC4"/>
</dbReference>
<keyword evidence="3 5" id="KW-0489">Methyltransferase</keyword>
<dbReference type="EC" id="2.1.1.-" evidence="5"/>
<dbReference type="AlphaFoldDB" id="A0A2P4ZC44"/>
<dbReference type="GO" id="GO:0003676">
    <property type="term" value="F:nucleic acid binding"/>
    <property type="evidence" value="ECO:0007669"/>
    <property type="project" value="InterPro"/>
</dbReference>
<evidence type="ECO:0000256" key="6">
    <source>
        <dbReference type="SAM" id="MobiDB-lite"/>
    </source>
</evidence>
<dbReference type="InterPro" id="IPR002052">
    <property type="entry name" value="DNA_methylase_N6_adenine_CS"/>
</dbReference>
<comment type="function">
    <text evidence="5">S-adenosyl-L-methionine-dependent protein-lysine N-methyltransferase that trimethylates elongation factor 1-alpha at 'Lys-79'.</text>
</comment>
<comment type="caution">
    <text evidence="7">The sequence shown here is derived from an EMBL/GenBank/DDBJ whole genome shotgun (WGS) entry which is preliminary data.</text>
</comment>
<proteinExistence type="inferred from homology"/>
<dbReference type="STRING" id="398673.A0A2P4ZC44"/>
<dbReference type="PROSITE" id="PS00092">
    <property type="entry name" value="N6_MTASE"/>
    <property type="match status" value="1"/>
</dbReference>
<dbReference type="InterPro" id="IPR019369">
    <property type="entry name" value="Efm5/EEF1AKMT1"/>
</dbReference>
<feature type="region of interest" description="Disordered" evidence="6">
    <location>
        <begin position="48"/>
        <end position="67"/>
    </location>
</feature>
<reference evidence="7 8" key="1">
    <citation type="journal article" date="2016" name="Genome Announc.">
        <title>Draft Whole-Genome Sequence of Trichoderma gamsii T6085, a Promising Biocontrol Agent of Fusarium Head Blight on Wheat.</title>
        <authorList>
            <person name="Baroncelli R."/>
            <person name="Zapparata A."/>
            <person name="Piaggeschi G."/>
            <person name="Sarrocco S."/>
            <person name="Vannacci G."/>
        </authorList>
    </citation>
    <scope>NUCLEOTIDE SEQUENCE [LARGE SCALE GENOMIC DNA]</scope>
    <source>
        <strain evidence="7 8">T6085</strain>
    </source>
</reference>
<evidence type="ECO:0000313" key="7">
    <source>
        <dbReference type="EMBL" id="PON21874.1"/>
    </source>
</evidence>
<keyword evidence="2 5" id="KW-0963">Cytoplasm</keyword>